<accession>Q1N4Y0</accession>
<evidence type="ECO:0008006" key="3">
    <source>
        <dbReference type="Google" id="ProtNLM"/>
    </source>
</evidence>
<evidence type="ECO:0000313" key="1">
    <source>
        <dbReference type="EMBL" id="EAT13298.1"/>
    </source>
</evidence>
<sequence>MSVSDLVALFDELVDTSHHFCQSLSEQRNPCWLPLNETEKSLGWHPLDKAKHFFQDFWYLDGQDGRETRSCFGMITIDDEQLALVTQINNLKLDFKKAIDQLKRSQRQAWTDVRKDLGQRHPLLREQLHYSGLTRLHLKQTWRTLPVIDRSITRIGFNWYQSGRSIQKITVQQAYDALSKMDTGSRHIQTQLNQLGRLPSTTPLAKVQTLAPVMRANIFYETAPLRQAMNVSLPLLIHGNTGLPPHNIPDMEPPAERQRARRSDFKIEEQAFLPSIRVHRYVLTSKEETQ</sequence>
<dbReference type="GO" id="GO:0003677">
    <property type="term" value="F:DNA binding"/>
    <property type="evidence" value="ECO:0007669"/>
    <property type="project" value="InterPro"/>
</dbReference>
<dbReference type="AlphaFoldDB" id="Q1N4Y0"/>
<reference evidence="1 2" key="1">
    <citation type="submission" date="2006-03" db="EMBL/GenBank/DDBJ databases">
        <authorList>
            <person name="Pinhassi J."/>
            <person name="Pedros-Alio C."/>
            <person name="Ferriera S."/>
            <person name="Johnson J."/>
            <person name="Kravitz S."/>
            <person name="Halpern A."/>
            <person name="Remington K."/>
            <person name="Beeson K."/>
            <person name="Tran B."/>
            <person name="Rogers Y.-H."/>
            <person name="Friedman R."/>
            <person name="Venter J.C."/>
        </authorList>
    </citation>
    <scope>NUCLEOTIDE SEQUENCE [LARGE SCALE GENOMIC DNA]</scope>
    <source>
        <strain evidence="1 2">RED65</strain>
    </source>
</reference>
<dbReference type="InterPro" id="IPR036381">
    <property type="entry name" value="Tus_dom1"/>
</dbReference>
<dbReference type="RefSeq" id="WP_007017682.1">
    <property type="nucleotide sequence ID" value="NZ_CH724114.1"/>
</dbReference>
<proteinExistence type="predicted"/>
<gene>
    <name evidence="1" type="ORF">RED65_01020</name>
</gene>
<name>Q1N4Y0_9GAMM</name>
<dbReference type="OrthoDB" id="6354133at2"/>
<protein>
    <recommendedName>
        <fullName evidence="3">DNA replication terminus site-binding protein</fullName>
    </recommendedName>
</protein>
<dbReference type="Proteomes" id="UP000004263">
    <property type="component" value="Unassembled WGS sequence"/>
</dbReference>
<evidence type="ECO:0000313" key="2">
    <source>
        <dbReference type="Proteomes" id="UP000004263"/>
    </source>
</evidence>
<dbReference type="GO" id="GO:0006274">
    <property type="term" value="P:DNA replication termination"/>
    <property type="evidence" value="ECO:0007669"/>
    <property type="project" value="InterPro"/>
</dbReference>
<keyword evidence="2" id="KW-1185">Reference proteome</keyword>
<dbReference type="EMBL" id="AAQH01000002">
    <property type="protein sequence ID" value="EAT13298.1"/>
    <property type="molecule type" value="Genomic_DNA"/>
</dbReference>
<dbReference type="STRING" id="207949.RED65_01020"/>
<dbReference type="HOGENOM" id="CLU_979803_0_0_6"/>
<dbReference type="SUPFAM" id="SSF56596">
    <property type="entry name" value="Replication terminator protein (Tus)"/>
    <property type="match status" value="1"/>
</dbReference>
<comment type="caution">
    <text evidence="1">The sequence shown here is derived from an EMBL/GenBank/DDBJ whole genome shotgun (WGS) entry which is preliminary data.</text>
</comment>
<dbReference type="InterPro" id="IPR036384">
    <property type="entry name" value="Tus_sf"/>
</dbReference>
<dbReference type="Gene3D" id="3.50.14.10">
    <property type="entry name" value="Replication terminator Tus, domain 1 superfamily/Replication terminator Tus"/>
    <property type="match status" value="1"/>
</dbReference>
<dbReference type="GO" id="GO:0005737">
    <property type="term" value="C:cytoplasm"/>
    <property type="evidence" value="ECO:0007669"/>
    <property type="project" value="InterPro"/>
</dbReference>
<organism evidence="1 2">
    <name type="scientific">Bermanella marisrubri</name>
    <dbReference type="NCBI Taxonomy" id="207949"/>
    <lineage>
        <taxon>Bacteria</taxon>
        <taxon>Pseudomonadati</taxon>
        <taxon>Pseudomonadota</taxon>
        <taxon>Gammaproteobacteria</taxon>
        <taxon>Oceanospirillales</taxon>
        <taxon>Oceanospirillaceae</taxon>
        <taxon>Bermanella</taxon>
    </lineage>
</organism>